<keyword evidence="2" id="KW-1185">Reference proteome</keyword>
<dbReference type="GeneID" id="5441103"/>
<accession>A0A384JJN1</accession>
<protein>
    <recommendedName>
        <fullName evidence="3">Transcription factor domain-containing protein</fullName>
    </recommendedName>
</protein>
<sequence>MKDIPESSNVYVQESTSEEGPMAIQFVSGRAKDRTTQSLIRSHAMSAFRNKQRQQKSKRRIAARKLMPVERIYDCSKTDLSPSTSSDVRSLVCNTPDSISEIGTENHQYKYGHDTSLEVTQVGISSLFALAPAQLDPLSIAPHPPPVIVFRYSQEVGTIKQLALTFCSPGPEILDDFPKAAGQALSTSIIYMMYAYSCSVRGMINDELATGLRDAAIAQIGQKLAQEGTLWSDATIASIAYFSTGIWAIERDADEVEAHMTGVELLVKRRGLDSFGVYPFGQIIRKYLVMRHIVVKAIRAEELPRSFGNSFIRSKENEHQCRRFISPLYCPSGSFESVRQLKGFDGSLVQVLYIAKDLIDFIVGGHEQTVDNVDYQSRLSAALYSLQWGVVKLSPSNLPPQYWIFECCRLATLMIFQAKEACTPLPSSDDCLTSAMICAIERTDIDEDWEDVLGILYWVTIIACASSQGQPGHVIPDSRLGRTIFMIASSVHNFEYATGPTQKFAQLQMVLASRSELAAAGKMEKNH</sequence>
<proteinExistence type="predicted"/>
<evidence type="ECO:0000313" key="2">
    <source>
        <dbReference type="Proteomes" id="UP000001798"/>
    </source>
</evidence>
<reference evidence="1 2" key="1">
    <citation type="journal article" date="2011" name="PLoS Genet.">
        <title>Genomic analysis of the necrotrophic fungal pathogens Sclerotinia sclerotiorum and Botrytis cinerea.</title>
        <authorList>
            <person name="Amselem J."/>
            <person name="Cuomo C.A."/>
            <person name="van Kan J.A."/>
            <person name="Viaud M."/>
            <person name="Benito E.P."/>
            <person name="Couloux A."/>
            <person name="Coutinho P.M."/>
            <person name="de Vries R.P."/>
            <person name="Dyer P.S."/>
            <person name="Fillinger S."/>
            <person name="Fournier E."/>
            <person name="Gout L."/>
            <person name="Hahn M."/>
            <person name="Kohn L."/>
            <person name="Lapalu N."/>
            <person name="Plummer K.M."/>
            <person name="Pradier J.M."/>
            <person name="Quevillon E."/>
            <person name="Sharon A."/>
            <person name="Simon A."/>
            <person name="ten Have A."/>
            <person name="Tudzynski B."/>
            <person name="Tudzynski P."/>
            <person name="Wincker P."/>
            <person name="Andrew M."/>
            <person name="Anthouard V."/>
            <person name="Beever R.E."/>
            <person name="Beffa R."/>
            <person name="Benoit I."/>
            <person name="Bouzid O."/>
            <person name="Brault B."/>
            <person name="Chen Z."/>
            <person name="Choquer M."/>
            <person name="Collemare J."/>
            <person name="Cotton P."/>
            <person name="Danchin E.G."/>
            <person name="Da Silva C."/>
            <person name="Gautier A."/>
            <person name="Giraud C."/>
            <person name="Giraud T."/>
            <person name="Gonzalez C."/>
            <person name="Grossetete S."/>
            <person name="Guldener U."/>
            <person name="Henrissat B."/>
            <person name="Howlett B.J."/>
            <person name="Kodira C."/>
            <person name="Kretschmer M."/>
            <person name="Lappartient A."/>
            <person name="Leroch M."/>
            <person name="Levis C."/>
            <person name="Mauceli E."/>
            <person name="Neuveglise C."/>
            <person name="Oeser B."/>
            <person name="Pearson M."/>
            <person name="Poulain J."/>
            <person name="Poussereau N."/>
            <person name="Quesneville H."/>
            <person name="Rascle C."/>
            <person name="Schumacher J."/>
            <person name="Segurens B."/>
            <person name="Sexton A."/>
            <person name="Silva E."/>
            <person name="Sirven C."/>
            <person name="Soanes D.M."/>
            <person name="Talbot N.J."/>
            <person name="Templeton M."/>
            <person name="Yandava C."/>
            <person name="Yarden O."/>
            <person name="Zeng Q."/>
            <person name="Rollins J.A."/>
            <person name="Lebrun M.H."/>
            <person name="Dickman M."/>
        </authorList>
    </citation>
    <scope>NUCLEOTIDE SEQUENCE [LARGE SCALE GENOMIC DNA]</scope>
    <source>
        <strain evidence="1 2">B05.10</strain>
    </source>
</reference>
<evidence type="ECO:0000313" key="1">
    <source>
        <dbReference type="EMBL" id="ATZ50773.1"/>
    </source>
</evidence>
<dbReference type="KEGG" id="bfu:BCIN_06g02590"/>
<evidence type="ECO:0008006" key="3">
    <source>
        <dbReference type="Google" id="ProtNLM"/>
    </source>
</evidence>
<name>A0A384JJN1_BOTFB</name>
<dbReference type="PANTHER" id="PTHR37540:SF5">
    <property type="entry name" value="TRANSCRIPTION FACTOR DOMAIN-CONTAINING PROTEIN"/>
    <property type="match status" value="1"/>
</dbReference>
<gene>
    <name evidence="1" type="ORF">BCIN_06g02590</name>
</gene>
<dbReference type="RefSeq" id="XP_024549187.1">
    <property type="nucleotide sequence ID" value="XM_024693401.1"/>
</dbReference>
<reference evidence="1 2" key="3">
    <citation type="journal article" date="2017" name="Mol. Plant Pathol.">
        <title>A gapless genome sequence of the fungus Botrytis cinerea.</title>
        <authorList>
            <person name="Van Kan J.A."/>
            <person name="Stassen J.H."/>
            <person name="Mosbach A."/>
            <person name="Van Der Lee T.A."/>
            <person name="Faino L."/>
            <person name="Farmer A.D."/>
            <person name="Papasotiriou D.G."/>
            <person name="Zhou S."/>
            <person name="Seidl M.F."/>
            <person name="Cottam E."/>
            <person name="Edel D."/>
            <person name="Hahn M."/>
            <person name="Schwartz D.C."/>
            <person name="Dietrich R.A."/>
            <person name="Widdison S."/>
            <person name="Scalliet G."/>
        </authorList>
    </citation>
    <scope>NUCLEOTIDE SEQUENCE [LARGE SCALE GENOMIC DNA]</scope>
    <source>
        <strain evidence="1 2">B05.10</strain>
    </source>
</reference>
<dbReference type="Proteomes" id="UP000001798">
    <property type="component" value="Chromosome 6"/>
</dbReference>
<organism evidence="1 2">
    <name type="scientific">Botryotinia fuckeliana (strain B05.10)</name>
    <name type="common">Noble rot fungus</name>
    <name type="synonym">Botrytis cinerea</name>
    <dbReference type="NCBI Taxonomy" id="332648"/>
    <lineage>
        <taxon>Eukaryota</taxon>
        <taxon>Fungi</taxon>
        <taxon>Dikarya</taxon>
        <taxon>Ascomycota</taxon>
        <taxon>Pezizomycotina</taxon>
        <taxon>Leotiomycetes</taxon>
        <taxon>Helotiales</taxon>
        <taxon>Sclerotiniaceae</taxon>
        <taxon>Botrytis</taxon>
    </lineage>
</organism>
<dbReference type="PANTHER" id="PTHR37540">
    <property type="entry name" value="TRANSCRIPTION FACTOR (ACR-2), PUTATIVE-RELATED-RELATED"/>
    <property type="match status" value="1"/>
</dbReference>
<dbReference type="OrthoDB" id="4159781at2759"/>
<reference evidence="1 2" key="2">
    <citation type="journal article" date="2012" name="Eukaryot. Cell">
        <title>Genome update of Botrytis cinerea strains B05.10 and T4.</title>
        <authorList>
            <person name="Staats M."/>
            <person name="van Kan J.A."/>
        </authorList>
    </citation>
    <scope>NUCLEOTIDE SEQUENCE [LARGE SCALE GENOMIC DNA]</scope>
    <source>
        <strain evidence="1 2">B05.10</strain>
    </source>
</reference>
<dbReference type="VEuPathDB" id="FungiDB:Bcin06g02590"/>
<dbReference type="AlphaFoldDB" id="A0A384JJN1"/>
<dbReference type="EMBL" id="CP009810">
    <property type="protein sequence ID" value="ATZ50773.1"/>
    <property type="molecule type" value="Genomic_DNA"/>
</dbReference>